<feature type="non-terminal residue" evidence="3">
    <location>
        <position position="135"/>
    </location>
</feature>
<sequence>QENLFALSSQVSRVETDRERETRRIEFFEEKKNEAIEDTAEHEKELLHLDKERAEAEENLKIFGQTQRQKQQALKKTDQAGQVSQEKLANWGKKLETLRNEYFEKLSSHTETRNEGVKVEKEKELIHRQEEKLKS</sequence>
<proteinExistence type="predicted"/>
<reference evidence="3" key="1">
    <citation type="journal article" date="2014" name="Front. Microbiol.">
        <title>High frequency of phylogenetically diverse reductive dehalogenase-homologous genes in deep subseafloor sedimentary metagenomes.</title>
        <authorList>
            <person name="Kawai M."/>
            <person name="Futagami T."/>
            <person name="Toyoda A."/>
            <person name="Takaki Y."/>
            <person name="Nishi S."/>
            <person name="Hori S."/>
            <person name="Arai W."/>
            <person name="Tsubouchi T."/>
            <person name="Morono Y."/>
            <person name="Uchiyama I."/>
            <person name="Ito T."/>
            <person name="Fujiyama A."/>
            <person name="Inagaki F."/>
            <person name="Takami H."/>
        </authorList>
    </citation>
    <scope>NUCLEOTIDE SEQUENCE</scope>
    <source>
        <strain evidence="3">Expedition CK06-06</strain>
    </source>
</reference>
<organism evidence="3">
    <name type="scientific">marine sediment metagenome</name>
    <dbReference type="NCBI Taxonomy" id="412755"/>
    <lineage>
        <taxon>unclassified sequences</taxon>
        <taxon>metagenomes</taxon>
        <taxon>ecological metagenomes</taxon>
    </lineage>
</organism>
<dbReference type="EMBL" id="BARW01013586">
    <property type="protein sequence ID" value="GAI81503.1"/>
    <property type="molecule type" value="Genomic_DNA"/>
</dbReference>
<accession>X1RLL6</accession>
<name>X1RLL6_9ZZZZ</name>
<evidence type="ECO:0000256" key="1">
    <source>
        <dbReference type="SAM" id="Coils"/>
    </source>
</evidence>
<evidence type="ECO:0000313" key="3">
    <source>
        <dbReference type="EMBL" id="GAI81503.1"/>
    </source>
</evidence>
<feature type="region of interest" description="Disordered" evidence="2">
    <location>
        <begin position="107"/>
        <end position="135"/>
    </location>
</feature>
<evidence type="ECO:0000256" key="2">
    <source>
        <dbReference type="SAM" id="MobiDB-lite"/>
    </source>
</evidence>
<protein>
    <submittedName>
        <fullName evidence="3">Uncharacterized protein</fullName>
    </submittedName>
</protein>
<feature type="non-terminal residue" evidence="3">
    <location>
        <position position="1"/>
    </location>
</feature>
<feature type="coiled-coil region" evidence="1">
    <location>
        <begin position="11"/>
        <end position="59"/>
    </location>
</feature>
<dbReference type="AlphaFoldDB" id="X1RLL6"/>
<comment type="caution">
    <text evidence="3">The sequence shown here is derived from an EMBL/GenBank/DDBJ whole genome shotgun (WGS) entry which is preliminary data.</text>
</comment>
<gene>
    <name evidence="3" type="ORF">S12H4_24790</name>
</gene>
<keyword evidence="1" id="KW-0175">Coiled coil</keyword>